<evidence type="ECO:0000313" key="5">
    <source>
        <dbReference type="Proteomes" id="UP000004935"/>
    </source>
</evidence>
<proteinExistence type="predicted"/>
<dbReference type="Pfam" id="PF01026">
    <property type="entry name" value="TatD_DNase"/>
    <property type="match status" value="1"/>
</dbReference>
<dbReference type="AlphaFoldDB" id="B0MGM5"/>
<evidence type="ECO:0000313" key="4">
    <source>
        <dbReference type="EMBL" id="EDR96712.1"/>
    </source>
</evidence>
<dbReference type="PIRSF" id="PIRSF005902">
    <property type="entry name" value="DNase_TatD"/>
    <property type="match status" value="1"/>
</dbReference>
<dbReference type="eggNOG" id="COG0084">
    <property type="taxonomic scope" value="Bacteria"/>
</dbReference>
<feature type="binding site" evidence="3">
    <location>
        <position position="143"/>
    </location>
    <ligand>
        <name>a divalent metal cation</name>
        <dbReference type="ChEBI" id="CHEBI:60240"/>
        <label>2</label>
    </ligand>
</feature>
<feature type="binding site" evidence="3">
    <location>
        <position position="107"/>
    </location>
    <ligand>
        <name>a divalent metal cation</name>
        <dbReference type="ChEBI" id="CHEBI:60240"/>
        <label>1</label>
    </ligand>
</feature>
<dbReference type="FunFam" id="3.20.20.140:FF:000005">
    <property type="entry name" value="TatD family hydrolase"/>
    <property type="match status" value="1"/>
</dbReference>
<organism evidence="4 5">
    <name type="scientific">Anaerostipes caccae (strain DSM 14662 / CCUG 47493 / JCM 13470 / NCIMB 13811 / L1-92)</name>
    <dbReference type="NCBI Taxonomy" id="411490"/>
    <lineage>
        <taxon>Bacteria</taxon>
        <taxon>Bacillati</taxon>
        <taxon>Bacillota</taxon>
        <taxon>Clostridia</taxon>
        <taxon>Lachnospirales</taxon>
        <taxon>Lachnospiraceae</taxon>
        <taxon>Anaerostipes</taxon>
    </lineage>
</organism>
<dbReference type="InterPro" id="IPR015991">
    <property type="entry name" value="TatD/YcfH-like"/>
</dbReference>
<feature type="binding site" evidence="3">
    <location>
        <position position="23"/>
    </location>
    <ligand>
        <name>a divalent metal cation</name>
        <dbReference type="ChEBI" id="CHEBI:60240"/>
        <label>1</label>
    </ligand>
</feature>
<accession>B0MGM5</accession>
<name>B0MGM5_ANACD</name>
<dbReference type="PANTHER" id="PTHR46124">
    <property type="entry name" value="D-AMINOACYL-TRNA DEACYLASE"/>
    <property type="match status" value="1"/>
</dbReference>
<dbReference type="Proteomes" id="UP000004935">
    <property type="component" value="Unassembled WGS sequence"/>
</dbReference>
<dbReference type="EMBL" id="ABAX03000021">
    <property type="protein sequence ID" value="EDR96712.1"/>
    <property type="molecule type" value="Genomic_DNA"/>
</dbReference>
<dbReference type="PANTHER" id="PTHR46124:SF2">
    <property type="entry name" value="D-AMINOACYL-TRNA DEACYLASE"/>
    <property type="match status" value="1"/>
</dbReference>
<keyword evidence="5" id="KW-1185">Reference proteome</keyword>
<feature type="binding site" evidence="3">
    <location>
        <position position="218"/>
    </location>
    <ligand>
        <name>a divalent metal cation</name>
        <dbReference type="ChEBI" id="CHEBI:60240"/>
        <label>1</label>
    </ligand>
</feature>
<keyword evidence="1 3" id="KW-0479">Metal-binding</keyword>
<evidence type="ECO:0000256" key="1">
    <source>
        <dbReference type="ARBA" id="ARBA00022723"/>
    </source>
</evidence>
<keyword evidence="2 4" id="KW-0378">Hydrolase</keyword>
<dbReference type="HOGENOM" id="CLU_031506_4_0_9"/>
<dbReference type="InterPro" id="IPR001130">
    <property type="entry name" value="TatD-like"/>
</dbReference>
<comment type="caution">
    <text evidence="4">The sequence shown here is derived from an EMBL/GenBank/DDBJ whole genome shotgun (WGS) entry which is preliminary data.</text>
</comment>
<evidence type="ECO:0000256" key="3">
    <source>
        <dbReference type="PIRSR" id="PIRSR005902-1"/>
    </source>
</evidence>
<reference evidence="4" key="2">
    <citation type="submission" date="2013-11" db="EMBL/GenBank/DDBJ databases">
        <title>Draft genome sequence of Anaerostipes caccae (DSM 14662).</title>
        <authorList>
            <person name="Sudarsanam P."/>
            <person name="Ley R."/>
            <person name="Guruge J."/>
            <person name="Turnbaugh P.J."/>
            <person name="Mahowald M."/>
            <person name="Liep D."/>
            <person name="Gordon J."/>
        </authorList>
    </citation>
    <scope>NUCLEOTIDE SEQUENCE</scope>
    <source>
        <strain evidence="4">DSM 14662</strain>
    </source>
</reference>
<dbReference type="Gene3D" id="3.20.20.140">
    <property type="entry name" value="Metal-dependent hydrolases"/>
    <property type="match status" value="1"/>
</dbReference>
<sequence length="272" mass="31063">MRNCIRVKTIFGGRNMIFETHAHYDDEQFDKDREELLDSMEKNGIGTIVNIGSNMETSRWTVKAADKYPFLYGAVGVHPSDTGEMKTKDLAELKKYASNPKILAIGEIGLDYYWDEPERPIQKKWFEAQMELARETKLPMVIHSRDAAKDTEDMMRAARAEEIGGVVHCFSYPKEMARKFLDMGFYLGIGGVVTFKNSRTLKEVVSYAPLDRILLETDSPYLSPEPNRGKRNSSLNLPYVAEQIAALKGISTKEIIEVTEQNARNMYRMKEV</sequence>
<dbReference type="GO" id="GO:0004536">
    <property type="term" value="F:DNA nuclease activity"/>
    <property type="evidence" value="ECO:0007669"/>
    <property type="project" value="InterPro"/>
</dbReference>
<dbReference type="GO" id="GO:0046872">
    <property type="term" value="F:metal ion binding"/>
    <property type="evidence" value="ECO:0007669"/>
    <property type="project" value="UniProtKB-KW"/>
</dbReference>
<dbReference type="SUPFAM" id="SSF51556">
    <property type="entry name" value="Metallo-dependent hydrolases"/>
    <property type="match status" value="1"/>
</dbReference>
<dbReference type="NCBIfam" id="TIGR00010">
    <property type="entry name" value="YchF/TatD family DNA exonuclease"/>
    <property type="match status" value="1"/>
</dbReference>
<feature type="binding site" evidence="3">
    <location>
        <position position="21"/>
    </location>
    <ligand>
        <name>a divalent metal cation</name>
        <dbReference type="ChEBI" id="CHEBI:60240"/>
        <label>1</label>
    </ligand>
</feature>
<dbReference type="InterPro" id="IPR032466">
    <property type="entry name" value="Metal_Hydrolase"/>
</dbReference>
<dbReference type="CDD" id="cd01310">
    <property type="entry name" value="TatD_DNAse"/>
    <property type="match status" value="1"/>
</dbReference>
<evidence type="ECO:0000256" key="2">
    <source>
        <dbReference type="ARBA" id="ARBA00022801"/>
    </source>
</evidence>
<reference evidence="4" key="1">
    <citation type="submission" date="2007-11" db="EMBL/GenBank/DDBJ databases">
        <authorList>
            <person name="Fulton L."/>
            <person name="Clifton S."/>
            <person name="Fulton B."/>
            <person name="Xu J."/>
            <person name="Minx P."/>
            <person name="Pepin K.H."/>
            <person name="Johnson M."/>
            <person name="Thiruvilangam P."/>
            <person name="Bhonagiri V."/>
            <person name="Nash W.E."/>
            <person name="Mardis E.R."/>
            <person name="Wilson R.K."/>
        </authorList>
    </citation>
    <scope>NUCLEOTIDE SEQUENCE [LARGE SCALE GENOMIC DNA]</scope>
    <source>
        <strain evidence="4">DSM 14662</strain>
    </source>
</reference>
<gene>
    <name evidence="4" type="ORF">ANACAC_02743</name>
</gene>
<feature type="binding site" evidence="3">
    <location>
        <position position="168"/>
    </location>
    <ligand>
        <name>a divalent metal cation</name>
        <dbReference type="ChEBI" id="CHEBI:60240"/>
        <label>2</label>
    </ligand>
</feature>
<protein>
    <submittedName>
        <fullName evidence="4">Hydrolase, TatD family</fullName>
    </submittedName>
</protein>
<dbReference type="GO" id="GO:0016788">
    <property type="term" value="F:hydrolase activity, acting on ester bonds"/>
    <property type="evidence" value="ECO:0007669"/>
    <property type="project" value="InterPro"/>
</dbReference>
<dbReference type="STRING" id="411490.ANACAC_02743"/>